<evidence type="ECO:0000256" key="4">
    <source>
        <dbReference type="ARBA" id="ARBA00022737"/>
    </source>
</evidence>
<evidence type="ECO:0000256" key="11">
    <source>
        <dbReference type="SAM" id="MobiDB-lite"/>
    </source>
</evidence>
<dbReference type="PANTHER" id="PTHR47973">
    <property type="entry name" value="CYSTEINE-RICH RECEPTOR-LIKE PROTEIN KINASE 3"/>
    <property type="match status" value="1"/>
</dbReference>
<keyword evidence="12" id="KW-0472">Membrane</keyword>
<evidence type="ECO:0000256" key="5">
    <source>
        <dbReference type="ARBA" id="ARBA00022741"/>
    </source>
</evidence>
<keyword evidence="2" id="KW-0808">Transferase</keyword>
<dbReference type="PROSITE" id="PS00107">
    <property type="entry name" value="PROTEIN_KINASE_ATP"/>
    <property type="match status" value="1"/>
</dbReference>
<dbReference type="InterPro" id="IPR000719">
    <property type="entry name" value="Prot_kinase_dom"/>
</dbReference>
<feature type="domain" description="Protein kinase" evidence="14">
    <location>
        <begin position="362"/>
        <end position="639"/>
    </location>
</feature>
<feature type="transmembrane region" description="Helical" evidence="12">
    <location>
        <begin position="314"/>
        <end position="338"/>
    </location>
</feature>
<feature type="compositionally biased region" description="Basic and acidic residues" evidence="11">
    <location>
        <begin position="656"/>
        <end position="665"/>
    </location>
</feature>
<dbReference type="RefSeq" id="XP_048132218.1">
    <property type="nucleotide sequence ID" value="XM_048276261.1"/>
</dbReference>
<dbReference type="SUPFAM" id="SSF56112">
    <property type="entry name" value="Protein kinase-like (PK-like)"/>
    <property type="match status" value="1"/>
</dbReference>
<dbReference type="InterPro" id="IPR001245">
    <property type="entry name" value="Ser-Thr/Tyr_kinase_cat_dom"/>
</dbReference>
<keyword evidence="12" id="KW-1133">Transmembrane helix</keyword>
<evidence type="ECO:0000259" key="15">
    <source>
        <dbReference type="PROSITE" id="PS51473"/>
    </source>
</evidence>
<organism evidence="16 17">
    <name type="scientific">Rhodamnia argentea</name>
    <dbReference type="NCBI Taxonomy" id="178133"/>
    <lineage>
        <taxon>Eukaryota</taxon>
        <taxon>Viridiplantae</taxon>
        <taxon>Streptophyta</taxon>
        <taxon>Embryophyta</taxon>
        <taxon>Tracheophyta</taxon>
        <taxon>Spermatophyta</taxon>
        <taxon>Magnoliopsida</taxon>
        <taxon>eudicotyledons</taxon>
        <taxon>Gunneridae</taxon>
        <taxon>Pentapetalae</taxon>
        <taxon>rosids</taxon>
        <taxon>malvids</taxon>
        <taxon>Myrtales</taxon>
        <taxon>Myrtaceae</taxon>
        <taxon>Myrtoideae</taxon>
        <taxon>Myrteae</taxon>
        <taxon>Australasian group</taxon>
        <taxon>Rhodamnia</taxon>
    </lineage>
</organism>
<keyword evidence="8" id="KW-0675">Receptor</keyword>
<name>A0ABM3H6K5_9MYRT</name>
<dbReference type="PROSITE" id="PS51473">
    <property type="entry name" value="GNK2"/>
    <property type="match status" value="2"/>
</dbReference>
<feature type="binding site" evidence="10">
    <location>
        <position position="390"/>
    </location>
    <ligand>
        <name>ATP</name>
        <dbReference type="ChEBI" id="CHEBI:30616"/>
    </ligand>
</feature>
<keyword evidence="16" id="KW-1185">Reference proteome</keyword>
<dbReference type="PROSITE" id="PS50011">
    <property type="entry name" value="PROTEIN_KINASE_DOM"/>
    <property type="match status" value="1"/>
</dbReference>
<dbReference type="Gene3D" id="3.30.200.20">
    <property type="entry name" value="Phosphorylase Kinase, domain 1"/>
    <property type="match status" value="1"/>
</dbReference>
<evidence type="ECO:0000256" key="13">
    <source>
        <dbReference type="SAM" id="SignalP"/>
    </source>
</evidence>
<dbReference type="InterPro" id="IPR017441">
    <property type="entry name" value="Protein_kinase_ATP_BS"/>
</dbReference>
<keyword evidence="9" id="KW-0325">Glycoprotein</keyword>
<feature type="transmembrane region" description="Helical" evidence="12">
    <location>
        <begin position="272"/>
        <end position="293"/>
    </location>
</feature>
<keyword evidence="1" id="KW-0723">Serine/threonine-protein kinase</keyword>
<evidence type="ECO:0000256" key="9">
    <source>
        <dbReference type="ARBA" id="ARBA00023180"/>
    </source>
</evidence>
<dbReference type="GeneID" id="115732031"/>
<dbReference type="SMART" id="SM00220">
    <property type="entry name" value="S_TKc"/>
    <property type="match status" value="1"/>
</dbReference>
<reference evidence="17" key="1">
    <citation type="submission" date="2025-08" db="UniProtKB">
        <authorList>
            <consortium name="RefSeq"/>
        </authorList>
    </citation>
    <scope>IDENTIFICATION</scope>
    <source>
        <tissue evidence="17">Leaf</tissue>
    </source>
</reference>
<dbReference type="InterPro" id="IPR008271">
    <property type="entry name" value="Ser/Thr_kinase_AS"/>
</dbReference>
<dbReference type="CDD" id="cd14066">
    <property type="entry name" value="STKc_IRAK"/>
    <property type="match status" value="1"/>
</dbReference>
<keyword evidence="6" id="KW-0418">Kinase</keyword>
<keyword evidence="12" id="KW-0812">Transmembrane</keyword>
<dbReference type="Pfam" id="PF01657">
    <property type="entry name" value="Stress-antifung"/>
    <property type="match status" value="2"/>
</dbReference>
<dbReference type="Gene3D" id="1.10.510.10">
    <property type="entry name" value="Transferase(Phosphotransferase) domain 1"/>
    <property type="match status" value="1"/>
</dbReference>
<dbReference type="PROSITE" id="PS00108">
    <property type="entry name" value="PROTEIN_KINASE_ST"/>
    <property type="match status" value="1"/>
</dbReference>
<feature type="chain" id="PRO_5047040444" evidence="13">
    <location>
        <begin position="26"/>
        <end position="693"/>
    </location>
</feature>
<protein>
    <submittedName>
        <fullName evidence="17">Cysteine-rich receptor-like protein kinase 10</fullName>
    </submittedName>
</protein>
<evidence type="ECO:0000256" key="12">
    <source>
        <dbReference type="SAM" id="Phobius"/>
    </source>
</evidence>
<evidence type="ECO:0000313" key="17">
    <source>
        <dbReference type="RefSeq" id="XP_048132218.1"/>
    </source>
</evidence>
<gene>
    <name evidence="17" type="primary">LOC115732031</name>
</gene>
<keyword evidence="3 13" id="KW-0732">Signal</keyword>
<evidence type="ECO:0000256" key="1">
    <source>
        <dbReference type="ARBA" id="ARBA00022527"/>
    </source>
</evidence>
<feature type="domain" description="Gnk2-homologous" evidence="15">
    <location>
        <begin position="139"/>
        <end position="243"/>
    </location>
</feature>
<evidence type="ECO:0000256" key="7">
    <source>
        <dbReference type="ARBA" id="ARBA00022840"/>
    </source>
</evidence>
<dbReference type="InterPro" id="IPR002902">
    <property type="entry name" value="GNK2"/>
</dbReference>
<proteinExistence type="predicted"/>
<evidence type="ECO:0000313" key="16">
    <source>
        <dbReference type="Proteomes" id="UP000827889"/>
    </source>
</evidence>
<keyword evidence="4" id="KW-0677">Repeat</keyword>
<dbReference type="InterPro" id="IPR011009">
    <property type="entry name" value="Kinase-like_dom_sf"/>
</dbReference>
<evidence type="ECO:0000259" key="14">
    <source>
        <dbReference type="PROSITE" id="PS50011"/>
    </source>
</evidence>
<feature type="domain" description="Gnk2-homologous" evidence="15">
    <location>
        <begin position="28"/>
        <end position="133"/>
    </location>
</feature>
<keyword evidence="7 10" id="KW-0067">ATP-binding</keyword>
<sequence length="693" mass="75729">MNSCFIVFLLSLVFSLFIEDFNTEAAPEYLYHVCPNTSLFAPDSTYRSTLHALISSLSTAATHSIYGFATATAGRNPPDQAHGLFLCRGDLDSTTCSRCVATAKRGILERCPHHRVSAIWYDQCMLRYSNQSIFSAMERLPNRVLYSIQNVTDPTRFMQLLRETLNHIAARASAGGSGKKVAAAEANFTRSQKLYALVQCTPDLTASDCVKCLQFGIANLPQGKQGGRLLAPSCNLRYELRPFYYASALPSPAPPPPAPATGPEAQSNKSTVIIIVVAALSVGPAFVFLGWCFGRKNETETDAVQGQGDQTGTAAVYVLDVPFYAFAGMIISCCFVTGRTEITPSEPVQYTLATIRAATGDFSNENKLGSGGFGDVYKGTLSNGQLIAVKRLSQSSKQGTEDFENEVDSLAKVQHRNVVQLLGYCSEGEERLIVYEFVLNGSLDKILFDPVRSRELNWTTRFQIACGIVRGMCYLHEESHPRIIHRDLKPGNILLDSEMKPKISDFGLARILGANQSRVNTSKPAGTIGYIAPENATDWEISVKSDVYSFGVLLLELISGKKNTSFYRPDEGEDIAIHAWEILSDDTLSAMLDPAIGETDSEAQAQVVRCLTIGLLCAQKDPNRRPTMEAVFQGLSPPLTLKLPPQAALVFGRTERPMEELETDKSTGSSMWSATDEMFDPQSLAPAKGHDVP</sequence>
<evidence type="ECO:0000256" key="2">
    <source>
        <dbReference type="ARBA" id="ARBA00022679"/>
    </source>
</evidence>
<dbReference type="InterPro" id="IPR052059">
    <property type="entry name" value="CR_Ser/Thr_kinase"/>
</dbReference>
<feature type="region of interest" description="Disordered" evidence="11">
    <location>
        <begin position="656"/>
        <end position="693"/>
    </location>
</feature>
<dbReference type="Pfam" id="PF07714">
    <property type="entry name" value="PK_Tyr_Ser-Thr"/>
    <property type="match status" value="1"/>
</dbReference>
<keyword evidence="5 10" id="KW-0547">Nucleotide-binding</keyword>
<evidence type="ECO:0000256" key="10">
    <source>
        <dbReference type="PROSITE-ProRule" id="PRU10141"/>
    </source>
</evidence>
<evidence type="ECO:0000256" key="3">
    <source>
        <dbReference type="ARBA" id="ARBA00022729"/>
    </source>
</evidence>
<evidence type="ECO:0000256" key="8">
    <source>
        <dbReference type="ARBA" id="ARBA00023170"/>
    </source>
</evidence>
<dbReference type="InterPro" id="IPR038408">
    <property type="entry name" value="GNK2_sf"/>
</dbReference>
<evidence type="ECO:0000256" key="6">
    <source>
        <dbReference type="ARBA" id="ARBA00022777"/>
    </source>
</evidence>
<feature type="signal peptide" evidence="13">
    <location>
        <begin position="1"/>
        <end position="25"/>
    </location>
</feature>
<dbReference type="Gene3D" id="3.30.430.20">
    <property type="entry name" value="Gnk2 domain, C-X8-C-X2-C motif"/>
    <property type="match status" value="2"/>
</dbReference>
<dbReference type="CDD" id="cd23509">
    <property type="entry name" value="Gnk2-like"/>
    <property type="match status" value="2"/>
</dbReference>
<dbReference type="Proteomes" id="UP000827889">
    <property type="component" value="Chromosome 3"/>
</dbReference>
<accession>A0ABM3H6K5</accession>